<dbReference type="InterPro" id="IPR007813">
    <property type="entry name" value="PilN"/>
</dbReference>
<name>A0A6I5RSZ3_9PSED</name>
<comment type="caution">
    <text evidence="1">The sequence shown here is derived from an EMBL/GenBank/DDBJ whole genome shotgun (WGS) entry which is preliminary data.</text>
</comment>
<evidence type="ECO:0000313" key="1">
    <source>
        <dbReference type="EMBL" id="NES10701.1"/>
    </source>
</evidence>
<dbReference type="Proteomes" id="UP000471751">
    <property type="component" value="Unassembled WGS sequence"/>
</dbReference>
<evidence type="ECO:0000313" key="2">
    <source>
        <dbReference type="Proteomes" id="UP000471751"/>
    </source>
</evidence>
<keyword evidence="2" id="KW-1185">Reference proteome</keyword>
<accession>A0A6I5RSZ3</accession>
<sequence>MQHDSEQLDELIVRLSDLAGQRDALLAQLQGVEALQDGQGFDVFERLIHALPHGVQLTGLTFEAARLNASGLAPSSATVARLLRNLEAVPGLHGSELQDVTASGAGVAFQLRVGVQLSDSASGP</sequence>
<dbReference type="AlphaFoldDB" id="A0A6I5RSZ3"/>
<organism evidence="1 2">
    <name type="scientific">Pseudomonas laurentiana</name>
    <dbReference type="NCBI Taxonomy" id="2364649"/>
    <lineage>
        <taxon>Bacteria</taxon>
        <taxon>Pseudomonadati</taxon>
        <taxon>Pseudomonadota</taxon>
        <taxon>Gammaproteobacteria</taxon>
        <taxon>Pseudomonadales</taxon>
        <taxon>Pseudomonadaceae</taxon>
        <taxon>Pseudomonas</taxon>
    </lineage>
</organism>
<protein>
    <submittedName>
        <fullName evidence="1">PilN domain-containing protein</fullName>
    </submittedName>
</protein>
<reference evidence="1 2" key="1">
    <citation type="submission" date="2020-02" db="EMBL/GenBank/DDBJ databases">
        <title>Broccoli isolated Pseudomonas sp.</title>
        <authorList>
            <person name="Fujikawa T."/>
            <person name="Sawada H."/>
        </authorList>
    </citation>
    <scope>NUCLEOTIDE SEQUENCE [LARGE SCALE GENOMIC DNA]</scope>
    <source>
        <strain evidence="1 2">JCM 32154</strain>
    </source>
</reference>
<gene>
    <name evidence="1" type="ORF">G3O07_14720</name>
</gene>
<dbReference type="Pfam" id="PF05137">
    <property type="entry name" value="PilN"/>
    <property type="match status" value="1"/>
</dbReference>
<dbReference type="EMBL" id="JAAHBT010000153">
    <property type="protein sequence ID" value="NES10701.1"/>
    <property type="molecule type" value="Genomic_DNA"/>
</dbReference>
<proteinExistence type="predicted"/>